<dbReference type="EMBL" id="CAMAPF010000982">
    <property type="protein sequence ID" value="CAH9134609.1"/>
    <property type="molecule type" value="Genomic_DNA"/>
</dbReference>
<keyword evidence="2" id="KW-1185">Reference proteome</keyword>
<protein>
    <submittedName>
        <fullName evidence="1">Uncharacterized protein</fullName>
    </submittedName>
</protein>
<name>A0AAV0FGW3_9ASTE</name>
<reference evidence="1" key="1">
    <citation type="submission" date="2022-07" db="EMBL/GenBank/DDBJ databases">
        <authorList>
            <person name="Macas J."/>
            <person name="Novak P."/>
            <person name="Neumann P."/>
        </authorList>
    </citation>
    <scope>NUCLEOTIDE SEQUENCE</scope>
</reference>
<accession>A0AAV0FGW3</accession>
<evidence type="ECO:0000313" key="1">
    <source>
        <dbReference type="EMBL" id="CAH9134609.1"/>
    </source>
</evidence>
<sequence length="124" mass="14382">MASAGQSILYKPYLIFFCKFETLSDPYTIYSLRIFFSGNYPFEPLLTLTFHFCHPTFFLSSVDFYLFSFNFIISEKSPSPITLDLSFLRRFIISLHPLPSPDSSWLGFLRFSQFLPLAFNSTPA</sequence>
<dbReference type="Proteomes" id="UP001152523">
    <property type="component" value="Unassembled WGS sequence"/>
</dbReference>
<gene>
    <name evidence="1" type="ORF">CEPIT_LOCUS33861</name>
</gene>
<proteinExistence type="predicted"/>
<dbReference type="AlphaFoldDB" id="A0AAV0FGW3"/>
<organism evidence="1 2">
    <name type="scientific">Cuscuta epithymum</name>
    <dbReference type="NCBI Taxonomy" id="186058"/>
    <lineage>
        <taxon>Eukaryota</taxon>
        <taxon>Viridiplantae</taxon>
        <taxon>Streptophyta</taxon>
        <taxon>Embryophyta</taxon>
        <taxon>Tracheophyta</taxon>
        <taxon>Spermatophyta</taxon>
        <taxon>Magnoliopsida</taxon>
        <taxon>eudicotyledons</taxon>
        <taxon>Gunneridae</taxon>
        <taxon>Pentapetalae</taxon>
        <taxon>asterids</taxon>
        <taxon>lamiids</taxon>
        <taxon>Solanales</taxon>
        <taxon>Convolvulaceae</taxon>
        <taxon>Cuscuteae</taxon>
        <taxon>Cuscuta</taxon>
        <taxon>Cuscuta subgen. Cuscuta</taxon>
    </lineage>
</organism>
<evidence type="ECO:0000313" key="2">
    <source>
        <dbReference type="Proteomes" id="UP001152523"/>
    </source>
</evidence>
<comment type="caution">
    <text evidence="1">The sequence shown here is derived from an EMBL/GenBank/DDBJ whole genome shotgun (WGS) entry which is preliminary data.</text>
</comment>